<evidence type="ECO:0000313" key="2">
    <source>
        <dbReference type="EMBL" id="OYN80443.1"/>
    </source>
</evidence>
<comment type="caution">
    <text evidence="2">The sequence shown here is derived from an EMBL/GenBank/DDBJ whole genome shotgun (WGS) entry which is preliminary data.</text>
</comment>
<protein>
    <submittedName>
        <fullName evidence="2">Uncharacterized protein</fullName>
    </submittedName>
</protein>
<keyword evidence="3" id="KW-1185">Reference proteome</keyword>
<dbReference type="OrthoDB" id="4546238at2"/>
<dbReference type="RefSeq" id="WP_094478942.1">
    <property type="nucleotide sequence ID" value="NZ_NOZR01000006.1"/>
</dbReference>
<accession>A0A255DXH8</accession>
<organism evidence="2 3">
    <name type="scientific">Mycolicibacterium sphagni</name>
    <dbReference type="NCBI Taxonomy" id="1786"/>
    <lineage>
        <taxon>Bacteria</taxon>
        <taxon>Bacillati</taxon>
        <taxon>Actinomycetota</taxon>
        <taxon>Actinomycetes</taxon>
        <taxon>Mycobacteriales</taxon>
        <taxon>Mycobacteriaceae</taxon>
        <taxon>Mycolicibacterium</taxon>
    </lineage>
</organism>
<name>A0A255DXH8_9MYCO</name>
<gene>
    <name evidence="2" type="ORF">CG716_09995</name>
</gene>
<proteinExistence type="predicted"/>
<sequence>MSEFPRLRNVVADAMFEAYRHDANGADAQDILNALCEACTIRTVEELDALPLDSVVVDRAGIPRTKRGGDSHMPAGWTHAGRSPLRSHELADGRAMLLIWHPAWERP</sequence>
<reference evidence="2 3" key="1">
    <citation type="submission" date="2017-07" db="EMBL/GenBank/DDBJ databases">
        <title>The new phylogeny of genus Mycobacterium.</title>
        <authorList>
            <person name="Tortoli E."/>
            <person name="Trovato A."/>
            <person name="Cirillo D.M."/>
        </authorList>
    </citation>
    <scope>NUCLEOTIDE SEQUENCE [LARGE SCALE GENOMIC DNA]</scope>
    <source>
        <strain evidence="2 3">ATCC 33027</strain>
    </source>
</reference>
<dbReference type="EMBL" id="NOZR01000006">
    <property type="protein sequence ID" value="OYN80443.1"/>
    <property type="molecule type" value="Genomic_DNA"/>
</dbReference>
<dbReference type="Proteomes" id="UP000216063">
    <property type="component" value="Unassembled WGS sequence"/>
</dbReference>
<feature type="region of interest" description="Disordered" evidence="1">
    <location>
        <begin position="63"/>
        <end position="84"/>
    </location>
</feature>
<evidence type="ECO:0000313" key="3">
    <source>
        <dbReference type="Proteomes" id="UP000216063"/>
    </source>
</evidence>
<dbReference type="AlphaFoldDB" id="A0A255DXH8"/>
<evidence type="ECO:0000256" key="1">
    <source>
        <dbReference type="SAM" id="MobiDB-lite"/>
    </source>
</evidence>